<feature type="transmembrane region" description="Helical" evidence="1">
    <location>
        <begin position="291"/>
        <end position="310"/>
    </location>
</feature>
<protein>
    <recommendedName>
        <fullName evidence="4">TraB domain-containing protein</fullName>
    </recommendedName>
</protein>
<evidence type="ECO:0008006" key="4">
    <source>
        <dbReference type="Google" id="ProtNLM"/>
    </source>
</evidence>
<dbReference type="PANTHER" id="PTHR21530">
    <property type="entry name" value="PHEROMONE SHUTDOWN PROTEIN"/>
    <property type="match status" value="1"/>
</dbReference>
<proteinExistence type="predicted"/>
<dbReference type="PANTHER" id="PTHR21530:SF0">
    <property type="entry name" value="TRAB FAMILY PROTEIN"/>
    <property type="match status" value="1"/>
</dbReference>
<evidence type="ECO:0000313" key="3">
    <source>
        <dbReference type="Proteomes" id="UP001318860"/>
    </source>
</evidence>
<name>A0ABR0VM95_REHGL</name>
<accession>A0ABR0VM95</accession>
<keyword evidence="1" id="KW-0472">Membrane</keyword>
<sequence length="438" mass="48647">MSLLPAPSKPSPQIPPPQTQLFHHFVIIQSGGLRYSVPTPNFNFKNEILDISTAAIAETHPGLLDLAKNGTLVMIKKSQYGPVPPWRSEFVEPEAIWIIGTNHISRESSSDVERVISAVRPDNVVVELCRSRQFPPSVMKLGNLLCGSICFYANFSAEKPSVIVKCLMEENMGSVRKLFFRAGIMYTPENGDQNQQLRSSMFSLSGQTALALRLLLATFSSKVSSDTNRPFGDEFRAARKASEEIGAQLVLGILERAWSSLKWKEKLSLVTSVIRGITSSDLSNKAIESHLISYLIILILMVAVILWQGYHHGPSRINIVEPSAGDSSFQLYEQLSFSYPSLLPPLIYERDTFLAWSLKRSKAVNNSKKVVGVIGKGHMNGVIYSLMSDTGNLRFRDLAGKRPGNNYGWAGSIAKDLLRDTIIGVLLWLVYEQFKPMS</sequence>
<evidence type="ECO:0000313" key="2">
    <source>
        <dbReference type="EMBL" id="KAK6135296.1"/>
    </source>
</evidence>
<gene>
    <name evidence="2" type="ORF">DH2020_030938</name>
</gene>
<keyword evidence="1" id="KW-0812">Transmembrane</keyword>
<reference evidence="2 3" key="1">
    <citation type="journal article" date="2021" name="Comput. Struct. Biotechnol. J.">
        <title>De novo genome assembly of the potent medicinal plant Rehmannia glutinosa using nanopore technology.</title>
        <authorList>
            <person name="Ma L."/>
            <person name="Dong C."/>
            <person name="Song C."/>
            <person name="Wang X."/>
            <person name="Zheng X."/>
            <person name="Niu Y."/>
            <person name="Chen S."/>
            <person name="Feng W."/>
        </authorList>
    </citation>
    <scope>NUCLEOTIDE SEQUENCE [LARGE SCALE GENOMIC DNA]</scope>
    <source>
        <strain evidence="2">DH-2019</strain>
    </source>
</reference>
<keyword evidence="1" id="KW-1133">Transmembrane helix</keyword>
<evidence type="ECO:0000256" key="1">
    <source>
        <dbReference type="SAM" id="Phobius"/>
    </source>
</evidence>
<dbReference type="Proteomes" id="UP001318860">
    <property type="component" value="Unassembled WGS sequence"/>
</dbReference>
<comment type="caution">
    <text evidence="2">The sequence shown here is derived from an EMBL/GenBank/DDBJ whole genome shotgun (WGS) entry which is preliminary data.</text>
</comment>
<dbReference type="InterPro" id="IPR046345">
    <property type="entry name" value="TraB_PrgY-like"/>
</dbReference>
<dbReference type="CDD" id="cd14726">
    <property type="entry name" value="TraB_PrgY-like"/>
    <property type="match status" value="1"/>
</dbReference>
<organism evidence="2 3">
    <name type="scientific">Rehmannia glutinosa</name>
    <name type="common">Chinese foxglove</name>
    <dbReference type="NCBI Taxonomy" id="99300"/>
    <lineage>
        <taxon>Eukaryota</taxon>
        <taxon>Viridiplantae</taxon>
        <taxon>Streptophyta</taxon>
        <taxon>Embryophyta</taxon>
        <taxon>Tracheophyta</taxon>
        <taxon>Spermatophyta</taxon>
        <taxon>Magnoliopsida</taxon>
        <taxon>eudicotyledons</taxon>
        <taxon>Gunneridae</taxon>
        <taxon>Pentapetalae</taxon>
        <taxon>asterids</taxon>
        <taxon>lamiids</taxon>
        <taxon>Lamiales</taxon>
        <taxon>Orobanchaceae</taxon>
        <taxon>Rehmannieae</taxon>
        <taxon>Rehmannia</taxon>
    </lineage>
</organism>
<dbReference type="EMBL" id="JABTTQ020001105">
    <property type="protein sequence ID" value="KAK6135296.1"/>
    <property type="molecule type" value="Genomic_DNA"/>
</dbReference>
<keyword evidence="3" id="KW-1185">Reference proteome</keyword>